<gene>
    <name evidence="1" type="ORF">GSMUA_144370.1</name>
</gene>
<name>A0A8D7A9E4_MUSAM</name>
<reference evidence="1" key="1">
    <citation type="submission" date="2021-03" db="EMBL/GenBank/DDBJ databases">
        <authorList>
            <consortium name="Genoscope - CEA"/>
            <person name="William W."/>
        </authorList>
    </citation>
    <scope>NUCLEOTIDE SEQUENCE</scope>
    <source>
        <strain evidence="1">Doubled-haploid Pahang</strain>
    </source>
</reference>
<dbReference type="EMBL" id="HG996469">
    <property type="protein sequence ID" value="CAG1844642.1"/>
    <property type="molecule type" value="Genomic_DNA"/>
</dbReference>
<sequence length="150" mass="15238">MTPLCYTDTPHHSLIQRRHTHSKFLGLLRHHGAATGGGVRKGMIGMVGMEGIGGNVTVGMVGKAGSGGAARVGMVGTTGSGGTMRFGIAGIGGSVSFGMAGMEGGAAAGSAVSRRWRAAKQVSILPEKTTTTRMAMAKTPSHLEAMIFLV</sequence>
<proteinExistence type="predicted"/>
<evidence type="ECO:0000313" key="1">
    <source>
        <dbReference type="EMBL" id="CAG1844642.1"/>
    </source>
</evidence>
<organism evidence="1">
    <name type="scientific">Musa acuminata subsp. malaccensis</name>
    <name type="common">Wild banana</name>
    <name type="synonym">Musa malaccensis</name>
    <dbReference type="NCBI Taxonomy" id="214687"/>
    <lineage>
        <taxon>Eukaryota</taxon>
        <taxon>Viridiplantae</taxon>
        <taxon>Streptophyta</taxon>
        <taxon>Embryophyta</taxon>
        <taxon>Tracheophyta</taxon>
        <taxon>Spermatophyta</taxon>
        <taxon>Magnoliopsida</taxon>
        <taxon>Liliopsida</taxon>
        <taxon>Zingiberales</taxon>
        <taxon>Musaceae</taxon>
        <taxon>Musa</taxon>
    </lineage>
</organism>
<protein>
    <submittedName>
        <fullName evidence="1">(wild Malaysian banana) hypothetical protein</fullName>
    </submittedName>
</protein>
<accession>A0A8D7A9E4</accession>
<dbReference type="AlphaFoldDB" id="A0A8D7A9E4"/>